<dbReference type="RefSeq" id="WP_073143432.1">
    <property type="nucleotide sequence ID" value="NZ_FQWQ01000006.1"/>
</dbReference>
<proteinExistence type="inferred from homology"/>
<dbReference type="OrthoDB" id="6928805at2"/>
<dbReference type="AlphaFoldDB" id="A0A1M5XA91"/>
<protein>
    <submittedName>
        <fullName evidence="3">YCII-related domain-containing protein</fullName>
    </submittedName>
</protein>
<dbReference type="InterPro" id="IPR011008">
    <property type="entry name" value="Dimeric_a/b-barrel"/>
</dbReference>
<gene>
    <name evidence="3" type="ORF">SAMN04488109_6314</name>
</gene>
<accession>A0A1M5XA91</accession>
<evidence type="ECO:0000313" key="4">
    <source>
        <dbReference type="Proteomes" id="UP000184212"/>
    </source>
</evidence>
<organism evidence="3 4">
    <name type="scientific">Chryseolinea serpens</name>
    <dbReference type="NCBI Taxonomy" id="947013"/>
    <lineage>
        <taxon>Bacteria</taxon>
        <taxon>Pseudomonadati</taxon>
        <taxon>Bacteroidota</taxon>
        <taxon>Cytophagia</taxon>
        <taxon>Cytophagales</taxon>
        <taxon>Fulvivirgaceae</taxon>
        <taxon>Chryseolinea</taxon>
    </lineage>
</organism>
<dbReference type="STRING" id="947013.SAMN04488109_6314"/>
<dbReference type="Proteomes" id="UP000184212">
    <property type="component" value="Unassembled WGS sequence"/>
</dbReference>
<reference evidence="3 4" key="1">
    <citation type="submission" date="2016-11" db="EMBL/GenBank/DDBJ databases">
        <authorList>
            <person name="Jaros S."/>
            <person name="Januszkiewicz K."/>
            <person name="Wedrychowicz H."/>
        </authorList>
    </citation>
    <scope>NUCLEOTIDE SEQUENCE [LARGE SCALE GENOMIC DNA]</scope>
    <source>
        <strain evidence="3 4">DSM 24574</strain>
    </source>
</reference>
<name>A0A1M5XA91_9BACT</name>
<keyword evidence="4" id="KW-1185">Reference proteome</keyword>
<feature type="domain" description="YCII-related" evidence="2">
    <location>
        <begin position="10"/>
        <end position="91"/>
    </location>
</feature>
<dbReference type="SUPFAM" id="SSF54909">
    <property type="entry name" value="Dimeric alpha+beta barrel"/>
    <property type="match status" value="1"/>
</dbReference>
<sequence>MDKKYFVMKLIPPRADFAFTMTDAEKQVMMQHIEYWKPSLENGKLLVYGPVLDPKGPWGLAIVCVDSEDEARALMSKDPSLAINTYEMYPMRASVKQ</sequence>
<dbReference type="Gene3D" id="3.30.70.1060">
    <property type="entry name" value="Dimeric alpha+beta barrel"/>
    <property type="match status" value="1"/>
</dbReference>
<evidence type="ECO:0000256" key="1">
    <source>
        <dbReference type="ARBA" id="ARBA00007689"/>
    </source>
</evidence>
<evidence type="ECO:0000259" key="2">
    <source>
        <dbReference type="Pfam" id="PF03795"/>
    </source>
</evidence>
<dbReference type="InterPro" id="IPR005545">
    <property type="entry name" value="YCII"/>
</dbReference>
<evidence type="ECO:0000313" key="3">
    <source>
        <dbReference type="EMBL" id="SHH96785.1"/>
    </source>
</evidence>
<comment type="similarity">
    <text evidence="1">Belongs to the YciI family.</text>
</comment>
<dbReference type="EMBL" id="FQWQ01000006">
    <property type="protein sequence ID" value="SHH96785.1"/>
    <property type="molecule type" value="Genomic_DNA"/>
</dbReference>
<dbReference type="Pfam" id="PF03795">
    <property type="entry name" value="YCII"/>
    <property type="match status" value="1"/>
</dbReference>